<evidence type="ECO:0008006" key="3">
    <source>
        <dbReference type="Google" id="ProtNLM"/>
    </source>
</evidence>
<dbReference type="Proteomes" id="UP001499933">
    <property type="component" value="Unassembled WGS sequence"/>
</dbReference>
<keyword evidence="2" id="KW-1185">Reference proteome</keyword>
<dbReference type="RefSeq" id="WP_344095033.1">
    <property type="nucleotide sequence ID" value="NZ_BAAAOG010000004.1"/>
</dbReference>
<sequence>MRSTRPLRPAHPVRRHTLATASVAAGAVLGIITMTGLTTASASADVGSSTSDSLISTTVTIPSADAPARAETLREITAQAKATLAEAQSALVAAHSVSADIAASRLDIGTPATTVDTTALRAQIDRLSNLDVLPLLFLPGVTDGAATETKSVAAQTATLRTHLDAAKAKKAAADAAAKAKKAAADAAAKAKRDAEAAAAAVAAANTPAGAQAVARQIASADYGWGDGQFSCLQSLWNRESGWNYQAYNGSSGAAGIPQALPGSKMASVGSDWQTNAVTQIRWGLKYIAGAYGSPCGAWSHSQATNWY</sequence>
<evidence type="ECO:0000313" key="2">
    <source>
        <dbReference type="Proteomes" id="UP001499933"/>
    </source>
</evidence>
<comment type="caution">
    <text evidence="1">The sequence shown here is derived from an EMBL/GenBank/DDBJ whole genome shotgun (WGS) entry which is preliminary data.</text>
</comment>
<organism evidence="1 2">
    <name type="scientific">Microbacterium deminutum</name>
    <dbReference type="NCBI Taxonomy" id="344164"/>
    <lineage>
        <taxon>Bacteria</taxon>
        <taxon>Bacillati</taxon>
        <taxon>Actinomycetota</taxon>
        <taxon>Actinomycetes</taxon>
        <taxon>Micrococcales</taxon>
        <taxon>Microbacteriaceae</taxon>
        <taxon>Microbacterium</taxon>
    </lineage>
</organism>
<dbReference type="InterPro" id="IPR023346">
    <property type="entry name" value="Lysozyme-like_dom_sf"/>
</dbReference>
<name>A0ABN2QZH3_9MICO</name>
<protein>
    <recommendedName>
        <fullName evidence="3">Phospholipase</fullName>
    </recommendedName>
</protein>
<evidence type="ECO:0000313" key="1">
    <source>
        <dbReference type="EMBL" id="GAA1960978.1"/>
    </source>
</evidence>
<dbReference type="EMBL" id="BAAAOG010000004">
    <property type="protein sequence ID" value="GAA1960978.1"/>
    <property type="molecule type" value="Genomic_DNA"/>
</dbReference>
<gene>
    <name evidence="1" type="ORF">GCM10009776_24550</name>
</gene>
<reference evidence="1 2" key="1">
    <citation type="journal article" date="2019" name="Int. J. Syst. Evol. Microbiol.">
        <title>The Global Catalogue of Microorganisms (GCM) 10K type strain sequencing project: providing services to taxonomists for standard genome sequencing and annotation.</title>
        <authorList>
            <consortium name="The Broad Institute Genomics Platform"/>
            <consortium name="The Broad Institute Genome Sequencing Center for Infectious Disease"/>
            <person name="Wu L."/>
            <person name="Ma J."/>
        </authorList>
    </citation>
    <scope>NUCLEOTIDE SEQUENCE [LARGE SCALE GENOMIC DNA]</scope>
    <source>
        <strain evidence="1 2">JCM 14901</strain>
    </source>
</reference>
<accession>A0ABN2QZH3</accession>
<dbReference type="SUPFAM" id="SSF53955">
    <property type="entry name" value="Lysozyme-like"/>
    <property type="match status" value="1"/>
</dbReference>
<proteinExistence type="predicted"/>